<evidence type="ECO:0000256" key="2">
    <source>
        <dbReference type="ARBA" id="ARBA00022554"/>
    </source>
</evidence>
<gene>
    <name evidence="7" type="ORF">HPP92_008389</name>
</gene>
<dbReference type="InterPro" id="IPR051572">
    <property type="entry name" value="VTC_Complex_Subunit"/>
</dbReference>
<sequence length="220" mass="25402">MVDSQIVPADLVVIRQLLGLIYCGFSAGEGLLGTFSGSLCSSSSLLYFIKDSTVTIKMVNFGKKLMVDQIPEWKRYYINYKLMKKKVRQYAEQIKNEGKDRGHVLKEFSRMLDDQIEKMVLFLLEQQGVLASRIEKLGEQRANLAEMPDISKISELREAYRVVALDLVKLLKFVDLNATGIRKILKKFDKRFGYRFTDYYVTSRQITPILNCSKSLNMWD</sequence>
<dbReference type="Pfam" id="PF03105">
    <property type="entry name" value="SPX"/>
    <property type="match status" value="1"/>
</dbReference>
<proteinExistence type="predicted"/>
<keyword evidence="2" id="KW-0926">Vacuole</keyword>
<comment type="caution">
    <text evidence="7">The sequence shown here is derived from an EMBL/GenBank/DDBJ whole genome shotgun (WGS) entry which is preliminary data.</text>
</comment>
<evidence type="ECO:0000259" key="6">
    <source>
        <dbReference type="PROSITE" id="PS51382"/>
    </source>
</evidence>
<dbReference type="InterPro" id="IPR045264">
    <property type="entry name" value="SPXM_SPX_plant"/>
</dbReference>
<keyword evidence="4" id="KW-1133">Transmembrane helix</keyword>
<keyword evidence="8" id="KW-1185">Reference proteome</keyword>
<protein>
    <recommendedName>
        <fullName evidence="6">SPX domain-containing protein</fullName>
    </recommendedName>
</protein>
<evidence type="ECO:0000256" key="5">
    <source>
        <dbReference type="ARBA" id="ARBA00023136"/>
    </source>
</evidence>
<keyword evidence="5" id="KW-0472">Membrane</keyword>
<comment type="subcellular location">
    <subcellularLocation>
        <location evidence="1">Vacuole membrane</location>
        <topology evidence="1">Multi-pass membrane protein</topology>
    </subcellularLocation>
</comment>
<organism evidence="7 8">
    <name type="scientific">Vanilla planifolia</name>
    <name type="common">Vanilla</name>
    <dbReference type="NCBI Taxonomy" id="51239"/>
    <lineage>
        <taxon>Eukaryota</taxon>
        <taxon>Viridiplantae</taxon>
        <taxon>Streptophyta</taxon>
        <taxon>Embryophyta</taxon>
        <taxon>Tracheophyta</taxon>
        <taxon>Spermatophyta</taxon>
        <taxon>Magnoliopsida</taxon>
        <taxon>Liliopsida</taxon>
        <taxon>Asparagales</taxon>
        <taxon>Orchidaceae</taxon>
        <taxon>Vanilloideae</taxon>
        <taxon>Vanilleae</taxon>
        <taxon>Vanilla</taxon>
    </lineage>
</organism>
<accession>A0A835R2K4</accession>
<name>A0A835R2K4_VANPL</name>
<dbReference type="PROSITE" id="PS51382">
    <property type="entry name" value="SPX"/>
    <property type="match status" value="1"/>
</dbReference>
<dbReference type="GO" id="GO:0006799">
    <property type="term" value="P:polyphosphate biosynthetic process"/>
    <property type="evidence" value="ECO:0007669"/>
    <property type="project" value="UniProtKB-ARBA"/>
</dbReference>
<feature type="domain" description="SPX" evidence="6">
    <location>
        <begin position="59"/>
        <end position="202"/>
    </location>
</feature>
<dbReference type="PANTHER" id="PTHR46140:SF1">
    <property type="entry name" value="VACUOLAR TRANSPORTER CHAPERONE COMPLEX SUBUNIT 4-RELATED"/>
    <property type="match status" value="1"/>
</dbReference>
<evidence type="ECO:0000256" key="1">
    <source>
        <dbReference type="ARBA" id="ARBA00004128"/>
    </source>
</evidence>
<keyword evidence="3" id="KW-0812">Transmembrane</keyword>
<dbReference type="Proteomes" id="UP000636800">
    <property type="component" value="Unassembled WGS sequence"/>
</dbReference>
<evidence type="ECO:0000256" key="4">
    <source>
        <dbReference type="ARBA" id="ARBA00022989"/>
    </source>
</evidence>
<dbReference type="GO" id="GO:0005774">
    <property type="term" value="C:vacuolar membrane"/>
    <property type="evidence" value="ECO:0007669"/>
    <property type="project" value="UniProtKB-SubCell"/>
</dbReference>
<dbReference type="InterPro" id="IPR004331">
    <property type="entry name" value="SPX_dom"/>
</dbReference>
<evidence type="ECO:0000313" key="8">
    <source>
        <dbReference type="Proteomes" id="UP000636800"/>
    </source>
</evidence>
<dbReference type="CDD" id="cd14479">
    <property type="entry name" value="SPX-MFS_plant"/>
    <property type="match status" value="1"/>
</dbReference>
<reference evidence="7 8" key="1">
    <citation type="journal article" date="2020" name="Nat. Food">
        <title>A phased Vanilla planifolia genome enables genetic improvement of flavour and production.</title>
        <authorList>
            <person name="Hasing T."/>
            <person name="Tang H."/>
            <person name="Brym M."/>
            <person name="Khazi F."/>
            <person name="Huang T."/>
            <person name="Chambers A.H."/>
        </authorList>
    </citation>
    <scope>NUCLEOTIDE SEQUENCE [LARGE SCALE GENOMIC DNA]</scope>
    <source>
        <tissue evidence="7">Leaf</tissue>
    </source>
</reference>
<dbReference type="AlphaFoldDB" id="A0A835R2K4"/>
<dbReference type="PANTHER" id="PTHR46140">
    <property type="entry name" value="VACUOLAR TRANSPORTER CHAPERONE 1-RELATED"/>
    <property type="match status" value="1"/>
</dbReference>
<dbReference type="OrthoDB" id="663846at2759"/>
<evidence type="ECO:0000256" key="3">
    <source>
        <dbReference type="ARBA" id="ARBA00022692"/>
    </source>
</evidence>
<dbReference type="EMBL" id="JADCNL010000004">
    <property type="protein sequence ID" value="KAG0484310.1"/>
    <property type="molecule type" value="Genomic_DNA"/>
</dbReference>
<evidence type="ECO:0000313" key="7">
    <source>
        <dbReference type="EMBL" id="KAG0484310.1"/>
    </source>
</evidence>